<keyword evidence="3" id="KW-1185">Reference proteome</keyword>
<organism evidence="2 3">
    <name type="scientific">Cyclocybe aegerita</name>
    <name type="common">Black poplar mushroom</name>
    <name type="synonym">Agrocybe aegerita</name>
    <dbReference type="NCBI Taxonomy" id="1973307"/>
    <lineage>
        <taxon>Eukaryota</taxon>
        <taxon>Fungi</taxon>
        <taxon>Dikarya</taxon>
        <taxon>Basidiomycota</taxon>
        <taxon>Agaricomycotina</taxon>
        <taxon>Agaricomycetes</taxon>
        <taxon>Agaricomycetidae</taxon>
        <taxon>Agaricales</taxon>
        <taxon>Agaricineae</taxon>
        <taxon>Bolbitiaceae</taxon>
        <taxon>Cyclocybe</taxon>
    </lineage>
</organism>
<keyword evidence="1" id="KW-0732">Signal</keyword>
<evidence type="ECO:0000256" key="1">
    <source>
        <dbReference type="SAM" id="SignalP"/>
    </source>
</evidence>
<dbReference type="OrthoDB" id="2885854at2759"/>
<dbReference type="Proteomes" id="UP000467700">
    <property type="component" value="Unassembled WGS sequence"/>
</dbReference>
<accession>A0A8S0WWN9</accession>
<feature type="signal peptide" evidence="1">
    <location>
        <begin position="1"/>
        <end position="25"/>
    </location>
</feature>
<evidence type="ECO:0000313" key="2">
    <source>
        <dbReference type="EMBL" id="CAA7267616.1"/>
    </source>
</evidence>
<gene>
    <name evidence="2" type="ORF">AAE3_LOCUS9807</name>
</gene>
<feature type="chain" id="PRO_5035724246" evidence="1">
    <location>
        <begin position="26"/>
        <end position="223"/>
    </location>
</feature>
<proteinExistence type="predicted"/>
<evidence type="ECO:0000313" key="3">
    <source>
        <dbReference type="Proteomes" id="UP000467700"/>
    </source>
</evidence>
<comment type="caution">
    <text evidence="2">The sequence shown here is derived from an EMBL/GenBank/DDBJ whole genome shotgun (WGS) entry which is preliminary data.</text>
</comment>
<dbReference type="EMBL" id="CACVBS010000061">
    <property type="protein sequence ID" value="CAA7267616.1"/>
    <property type="molecule type" value="Genomic_DNA"/>
</dbReference>
<sequence>MKFSSIFTTALTAAVSLLSVTSVSAAPVNGGAESELLEKRAPSLVSHISGSTTFWRAVTRGELAHIGNYPKGKSPKDYLHVPGDFAHDGALYVFHDLNEAKQWGDSFSGVAPDPKQQIYYLVKFRYTPNKQLRTKSFLTGTPEWKAFVDASYRGKGAHYDIVEGPVSVGHGARMQPALSANGNMIYQAAFVGKAALGTLTVEEVTQHKSSKKKDRWCPSCVVM</sequence>
<name>A0A8S0WWN9_CYCAE</name>
<reference evidence="2 3" key="1">
    <citation type="submission" date="2020-01" db="EMBL/GenBank/DDBJ databases">
        <authorList>
            <person name="Gupta K D."/>
        </authorList>
    </citation>
    <scope>NUCLEOTIDE SEQUENCE [LARGE SCALE GENOMIC DNA]</scope>
</reference>
<dbReference type="AlphaFoldDB" id="A0A8S0WWN9"/>
<protein>
    <submittedName>
        <fullName evidence="2">Uncharacterized protein</fullName>
    </submittedName>
</protein>